<comment type="catalytic activity">
    <reaction evidence="1">
        <text>ATP + protein L-histidine = ADP + protein N-phospho-L-histidine.</text>
        <dbReference type="EC" id="2.7.13.3"/>
    </reaction>
</comment>
<dbReference type="SMART" id="SM00387">
    <property type="entry name" value="HATPase_c"/>
    <property type="match status" value="1"/>
</dbReference>
<evidence type="ECO:0000256" key="7">
    <source>
        <dbReference type="ARBA" id="ARBA00022692"/>
    </source>
</evidence>
<evidence type="ECO:0000313" key="16">
    <source>
        <dbReference type="EMBL" id="ABB44835.1"/>
    </source>
</evidence>
<gene>
    <name evidence="16" type="ordered locus">Suden_1558</name>
</gene>
<keyword evidence="9 16" id="KW-0418">Kinase</keyword>
<dbReference type="HOGENOM" id="CLU_000445_89_2_7"/>
<dbReference type="InterPro" id="IPR004358">
    <property type="entry name" value="Sig_transdc_His_kin-like_C"/>
</dbReference>
<dbReference type="InterPro" id="IPR036890">
    <property type="entry name" value="HATPase_C_sf"/>
</dbReference>
<evidence type="ECO:0000256" key="1">
    <source>
        <dbReference type="ARBA" id="ARBA00000085"/>
    </source>
</evidence>
<dbReference type="EC" id="2.7.13.3" evidence="3"/>
<dbReference type="CDD" id="cd00075">
    <property type="entry name" value="HATPase"/>
    <property type="match status" value="1"/>
</dbReference>
<keyword evidence="17" id="KW-1185">Reference proteome</keyword>
<dbReference type="InterPro" id="IPR003594">
    <property type="entry name" value="HATPase_dom"/>
</dbReference>
<dbReference type="InterPro" id="IPR050398">
    <property type="entry name" value="HssS/ArlS-like"/>
</dbReference>
<keyword evidence="4" id="KW-1003">Cell membrane</keyword>
<evidence type="ECO:0000256" key="8">
    <source>
        <dbReference type="ARBA" id="ARBA00022741"/>
    </source>
</evidence>
<evidence type="ECO:0000256" key="5">
    <source>
        <dbReference type="ARBA" id="ARBA00022553"/>
    </source>
</evidence>
<dbReference type="STRING" id="326298.Suden_1558"/>
<evidence type="ECO:0000313" key="17">
    <source>
        <dbReference type="Proteomes" id="UP000002714"/>
    </source>
</evidence>
<evidence type="ECO:0000256" key="4">
    <source>
        <dbReference type="ARBA" id="ARBA00022475"/>
    </source>
</evidence>
<dbReference type="eggNOG" id="COG2205">
    <property type="taxonomic scope" value="Bacteria"/>
</dbReference>
<reference evidence="16 17" key="1">
    <citation type="journal article" date="2008" name="Appl. Environ. Microbiol.">
        <title>Genome of the epsilonproteobacterial chemolithoautotroph Sulfurimonas denitrificans.</title>
        <authorList>
            <person name="Sievert S.M."/>
            <person name="Scott K.M."/>
            <person name="Klotz M.G."/>
            <person name="Chain P.S.G."/>
            <person name="Hauser L.J."/>
            <person name="Hemp J."/>
            <person name="Huegler M."/>
            <person name="Land M."/>
            <person name="Lapidus A."/>
            <person name="Larimer F.W."/>
            <person name="Lucas S."/>
            <person name="Malfatti S.A."/>
            <person name="Meyer F."/>
            <person name="Paulsen I.T."/>
            <person name="Ren Q."/>
            <person name="Simon J."/>
            <person name="Bailey K."/>
            <person name="Diaz E."/>
            <person name="Fitzpatrick K.A."/>
            <person name="Glover B."/>
            <person name="Gwatney N."/>
            <person name="Korajkic A."/>
            <person name="Long A."/>
            <person name="Mobberley J.M."/>
            <person name="Pantry S.N."/>
            <person name="Pazder G."/>
            <person name="Peterson S."/>
            <person name="Quintanilla J.D."/>
            <person name="Sprinkle R."/>
            <person name="Stephens J."/>
            <person name="Thomas P."/>
            <person name="Vaughn R."/>
            <person name="Weber M.J."/>
            <person name="Wooten L.L."/>
        </authorList>
    </citation>
    <scope>NUCLEOTIDE SEQUENCE [LARGE SCALE GENOMIC DNA]</scope>
    <source>
        <strain evidence="17">ATCC 33889 / DSM 1251</strain>
    </source>
</reference>
<dbReference type="PANTHER" id="PTHR45528:SF1">
    <property type="entry name" value="SENSOR HISTIDINE KINASE CPXA"/>
    <property type="match status" value="1"/>
</dbReference>
<dbReference type="Pfam" id="PF02518">
    <property type="entry name" value="HATPase_c"/>
    <property type="match status" value="1"/>
</dbReference>
<dbReference type="SMART" id="SM00388">
    <property type="entry name" value="HisKA"/>
    <property type="match status" value="1"/>
</dbReference>
<proteinExistence type="predicted"/>
<dbReference type="InterPro" id="IPR003661">
    <property type="entry name" value="HisK_dim/P_dom"/>
</dbReference>
<evidence type="ECO:0000256" key="2">
    <source>
        <dbReference type="ARBA" id="ARBA00004651"/>
    </source>
</evidence>
<name>Q30Q96_SULDN</name>
<dbReference type="GO" id="GO:0005886">
    <property type="term" value="C:plasma membrane"/>
    <property type="evidence" value="ECO:0007669"/>
    <property type="project" value="UniProtKB-SubCell"/>
</dbReference>
<dbReference type="Pfam" id="PF00512">
    <property type="entry name" value="HisKA"/>
    <property type="match status" value="1"/>
</dbReference>
<dbReference type="EMBL" id="CP000153">
    <property type="protein sequence ID" value="ABB44835.1"/>
    <property type="molecule type" value="Genomic_DNA"/>
</dbReference>
<keyword evidence="13 14" id="KW-0472">Membrane</keyword>
<evidence type="ECO:0000256" key="9">
    <source>
        <dbReference type="ARBA" id="ARBA00022777"/>
    </source>
</evidence>
<feature type="transmembrane region" description="Helical" evidence="14">
    <location>
        <begin position="156"/>
        <end position="176"/>
    </location>
</feature>
<keyword evidence="10" id="KW-0067">ATP-binding</keyword>
<dbReference type="InterPro" id="IPR005467">
    <property type="entry name" value="His_kinase_dom"/>
</dbReference>
<feature type="transmembrane region" description="Helical" evidence="14">
    <location>
        <begin position="12"/>
        <end position="31"/>
    </location>
</feature>
<keyword evidence="12" id="KW-0902">Two-component regulatory system</keyword>
<feature type="domain" description="Histidine kinase" evidence="15">
    <location>
        <begin position="256"/>
        <end position="462"/>
    </location>
</feature>
<evidence type="ECO:0000256" key="10">
    <source>
        <dbReference type="ARBA" id="ARBA00022840"/>
    </source>
</evidence>
<dbReference type="PRINTS" id="PR00344">
    <property type="entry name" value="BCTRLSENSOR"/>
</dbReference>
<evidence type="ECO:0000256" key="12">
    <source>
        <dbReference type="ARBA" id="ARBA00023012"/>
    </source>
</evidence>
<dbReference type="RefSeq" id="WP_011373187.1">
    <property type="nucleotide sequence ID" value="NC_007575.1"/>
</dbReference>
<dbReference type="Gene3D" id="1.10.287.130">
    <property type="match status" value="1"/>
</dbReference>
<dbReference type="SUPFAM" id="SSF55874">
    <property type="entry name" value="ATPase domain of HSP90 chaperone/DNA topoisomerase II/histidine kinase"/>
    <property type="match status" value="1"/>
</dbReference>
<dbReference type="SUPFAM" id="SSF47384">
    <property type="entry name" value="Homodimeric domain of signal transducing histidine kinase"/>
    <property type="match status" value="1"/>
</dbReference>
<dbReference type="GO" id="GO:0000155">
    <property type="term" value="F:phosphorelay sensor kinase activity"/>
    <property type="evidence" value="ECO:0007669"/>
    <property type="project" value="InterPro"/>
</dbReference>
<evidence type="ECO:0000256" key="3">
    <source>
        <dbReference type="ARBA" id="ARBA00012438"/>
    </source>
</evidence>
<sequence length="464" mass="53449">MLKIHQIFIIKFLLLLAGTLFITSLISYLALKSSIIEHNKNHLKHAIEILDIELSKIDNLDKYVSDIHKKTSLRATIIDDKGAVLAESNANRTDMDNHAQRFEIIQSSTKEYAYTIRYSNTVGADFLYVAKKIVYKNREVYIRLSMSLAQIMEDFYSLWIKLLFVFLSILVIALFVSRKMSKKVVYDIEQITNYLDEISNKNYKAIIKTKYFYEFLQISLLLKNLVKKLSKNEKKKSKYMAKLRLINRQKNDILSAISHEFKNPIASIMGYAQTIQDDNNMSKSVRDKFLDKISSNGEKISKMLDRLTLSVKLENEELEIHKSEFNLKILCDEVASSLELKYKDRQISLHVDSLTLFSDKTMLELVVVNLVDNALKYSSSDVLIEFKDGKLLVKDSGVGIKEDELQNVTKKFYRVDKNSWNNSMGLGLTMVDYVLKFLGSSLEIESKFGHGSTFGFSVEKMLKS</sequence>
<keyword evidence="8" id="KW-0547">Nucleotide-binding</keyword>
<dbReference type="GO" id="GO:0005524">
    <property type="term" value="F:ATP binding"/>
    <property type="evidence" value="ECO:0007669"/>
    <property type="project" value="UniProtKB-KW"/>
</dbReference>
<keyword evidence="5" id="KW-0597">Phosphoprotein</keyword>
<dbReference type="Gene3D" id="3.30.565.10">
    <property type="entry name" value="Histidine kinase-like ATPase, C-terminal domain"/>
    <property type="match status" value="1"/>
</dbReference>
<evidence type="ECO:0000256" key="6">
    <source>
        <dbReference type="ARBA" id="ARBA00022679"/>
    </source>
</evidence>
<comment type="subcellular location">
    <subcellularLocation>
        <location evidence="2">Cell membrane</location>
        <topology evidence="2">Multi-pass membrane protein</topology>
    </subcellularLocation>
</comment>
<dbReference type="AlphaFoldDB" id="Q30Q96"/>
<dbReference type="KEGG" id="tdn:Suden_1558"/>
<evidence type="ECO:0000259" key="15">
    <source>
        <dbReference type="PROSITE" id="PS50109"/>
    </source>
</evidence>
<evidence type="ECO:0000256" key="14">
    <source>
        <dbReference type="SAM" id="Phobius"/>
    </source>
</evidence>
<protein>
    <recommendedName>
        <fullName evidence="3">histidine kinase</fullName>
        <ecNumber evidence="3">2.7.13.3</ecNumber>
    </recommendedName>
</protein>
<keyword evidence="11 14" id="KW-1133">Transmembrane helix</keyword>
<dbReference type="PROSITE" id="PS50109">
    <property type="entry name" value="HIS_KIN"/>
    <property type="match status" value="1"/>
</dbReference>
<dbReference type="InterPro" id="IPR036097">
    <property type="entry name" value="HisK_dim/P_sf"/>
</dbReference>
<evidence type="ECO:0000256" key="11">
    <source>
        <dbReference type="ARBA" id="ARBA00022989"/>
    </source>
</evidence>
<accession>Q30Q96</accession>
<organism evidence="16 17">
    <name type="scientific">Sulfurimonas denitrificans (strain ATCC 33889 / DSM 1251)</name>
    <name type="common">Thiomicrospira denitrificans (strain ATCC 33889 / DSM 1251)</name>
    <dbReference type="NCBI Taxonomy" id="326298"/>
    <lineage>
        <taxon>Bacteria</taxon>
        <taxon>Pseudomonadati</taxon>
        <taxon>Campylobacterota</taxon>
        <taxon>Epsilonproteobacteria</taxon>
        <taxon>Campylobacterales</taxon>
        <taxon>Sulfurimonadaceae</taxon>
        <taxon>Sulfurimonas</taxon>
    </lineage>
</organism>
<dbReference type="PANTHER" id="PTHR45528">
    <property type="entry name" value="SENSOR HISTIDINE KINASE CPXA"/>
    <property type="match status" value="1"/>
</dbReference>
<dbReference type="OrthoDB" id="5377414at2"/>
<dbReference type="CDD" id="cd00082">
    <property type="entry name" value="HisKA"/>
    <property type="match status" value="1"/>
</dbReference>
<evidence type="ECO:0000256" key="13">
    <source>
        <dbReference type="ARBA" id="ARBA00023136"/>
    </source>
</evidence>
<keyword evidence="6 16" id="KW-0808">Transferase</keyword>
<keyword evidence="7 14" id="KW-0812">Transmembrane</keyword>
<dbReference type="Proteomes" id="UP000002714">
    <property type="component" value="Chromosome"/>
</dbReference>